<evidence type="ECO:0008006" key="4">
    <source>
        <dbReference type="Google" id="ProtNLM"/>
    </source>
</evidence>
<organism evidence="2 3">
    <name type="scientific">Sphingomonas aerophila</name>
    <dbReference type="NCBI Taxonomy" id="1344948"/>
    <lineage>
        <taxon>Bacteria</taxon>
        <taxon>Pseudomonadati</taxon>
        <taxon>Pseudomonadota</taxon>
        <taxon>Alphaproteobacteria</taxon>
        <taxon>Sphingomonadales</taxon>
        <taxon>Sphingomonadaceae</taxon>
        <taxon>Sphingomonas</taxon>
    </lineage>
</organism>
<comment type="caution">
    <text evidence="2">The sequence shown here is derived from an EMBL/GenBank/DDBJ whole genome shotgun (WGS) entry which is preliminary data.</text>
</comment>
<feature type="transmembrane region" description="Helical" evidence="1">
    <location>
        <begin position="45"/>
        <end position="66"/>
    </location>
</feature>
<dbReference type="Proteomes" id="UP000546200">
    <property type="component" value="Unassembled WGS sequence"/>
</dbReference>
<keyword evidence="3" id="KW-1185">Reference proteome</keyword>
<dbReference type="EMBL" id="JACIJK010000016">
    <property type="protein sequence ID" value="MBB5716849.1"/>
    <property type="molecule type" value="Genomic_DNA"/>
</dbReference>
<feature type="transmembrane region" description="Helical" evidence="1">
    <location>
        <begin position="78"/>
        <end position="99"/>
    </location>
</feature>
<keyword evidence="1" id="KW-0472">Membrane</keyword>
<sequence>MANTDPHGGHSLGEIAGGLAGDVQDLVRGELALARAELDQKLHSLLGGAISLVGGALVAFAGLVVLLEGGAAVLAKWLPTWAALLIVGLVIVVVGGLIARAGLAKLSLKNLTPDRTAANLKQDGRTLKEHV</sequence>
<reference evidence="2 3" key="1">
    <citation type="submission" date="2020-08" db="EMBL/GenBank/DDBJ databases">
        <title>Genomic Encyclopedia of Type Strains, Phase IV (KMG-IV): sequencing the most valuable type-strain genomes for metagenomic binning, comparative biology and taxonomic classification.</title>
        <authorList>
            <person name="Goeker M."/>
        </authorList>
    </citation>
    <scope>NUCLEOTIDE SEQUENCE [LARGE SCALE GENOMIC DNA]</scope>
    <source>
        <strain evidence="2 3">DSM 100044</strain>
    </source>
</reference>
<accession>A0A7W9BH44</accession>
<dbReference type="InterPro" id="IPR009937">
    <property type="entry name" value="Phage_holin_3_6"/>
</dbReference>
<protein>
    <recommendedName>
        <fullName evidence="4">Phage holin family protein</fullName>
    </recommendedName>
</protein>
<evidence type="ECO:0000313" key="3">
    <source>
        <dbReference type="Proteomes" id="UP000546200"/>
    </source>
</evidence>
<proteinExistence type="predicted"/>
<keyword evidence="1" id="KW-1133">Transmembrane helix</keyword>
<dbReference type="AlphaFoldDB" id="A0A7W9BH44"/>
<evidence type="ECO:0000313" key="2">
    <source>
        <dbReference type="EMBL" id="MBB5716849.1"/>
    </source>
</evidence>
<name>A0A7W9BH44_9SPHN</name>
<dbReference type="Pfam" id="PF07332">
    <property type="entry name" value="Phage_holin_3_6"/>
    <property type="match status" value="1"/>
</dbReference>
<keyword evidence="1" id="KW-0812">Transmembrane</keyword>
<dbReference type="RefSeq" id="WP_184060478.1">
    <property type="nucleotide sequence ID" value="NZ_JACIJK010000016.1"/>
</dbReference>
<evidence type="ECO:0000256" key="1">
    <source>
        <dbReference type="SAM" id="Phobius"/>
    </source>
</evidence>
<gene>
    <name evidence="2" type="ORF">FHS94_003721</name>
</gene>